<dbReference type="NCBIfam" id="TIGR01633">
    <property type="entry name" value="phi3626_gp14_N"/>
    <property type="match status" value="1"/>
</dbReference>
<dbReference type="Proteomes" id="UP000224984">
    <property type="component" value="Segment"/>
</dbReference>
<organism evidence="3 4">
    <name type="scientific">Streptococcus phage P5641</name>
    <dbReference type="NCBI Taxonomy" id="1971418"/>
    <lineage>
        <taxon>Viruses</taxon>
        <taxon>Duplodnaviria</taxon>
        <taxon>Heunggongvirae</taxon>
        <taxon>Uroviricota</taxon>
        <taxon>Caudoviricetes</taxon>
        <taxon>Aliceevansviridae</taxon>
        <taxon>Moineauvirus</taxon>
        <taxon>Moineauvirus P5641</taxon>
    </lineage>
</organism>
<feature type="domain" description="Siphovirus-type tail component RIFT-related" evidence="2">
    <location>
        <begin position="32"/>
        <end position="133"/>
    </location>
</feature>
<proteinExistence type="predicted"/>
<dbReference type="EMBL" id="KY705259">
    <property type="protein sequence ID" value="ARU13364.1"/>
    <property type="molecule type" value="Genomic_DNA"/>
</dbReference>
<evidence type="ECO:0000313" key="4">
    <source>
        <dbReference type="Proteomes" id="UP000224984"/>
    </source>
</evidence>
<dbReference type="InterPro" id="IPR006520">
    <property type="entry name" value="Dit_BPSPP_N"/>
</dbReference>
<feature type="compositionally biased region" description="Polar residues" evidence="1">
    <location>
        <begin position="272"/>
        <end position="285"/>
    </location>
</feature>
<reference evidence="3 4" key="1">
    <citation type="journal article" date="2017" name="Front. Microbiol.">
        <title>Global Survey and Genome Exploration of Bacteriophages Infecting the Lactic Acid Bacterium Streptococcus thermophilus.</title>
        <authorList>
            <person name="McDonnell B."/>
            <person name="Mahony J."/>
            <person name="Hanemaaijer L."/>
            <person name="Neve H."/>
            <person name="Noben J.-P."/>
            <person name="Lugli G.A."/>
            <person name="Ventura M."/>
            <person name="Kouwen T.R."/>
            <person name="van Sinderen D."/>
        </authorList>
    </citation>
    <scope>NUCLEOTIDE SEQUENCE [LARGE SCALE GENOMIC DNA]</scope>
</reference>
<feature type="region of interest" description="Disordered" evidence="1">
    <location>
        <begin position="272"/>
        <end position="295"/>
    </location>
</feature>
<evidence type="ECO:0000259" key="2">
    <source>
        <dbReference type="Pfam" id="PF05709"/>
    </source>
</evidence>
<dbReference type="Gene3D" id="2.40.30.200">
    <property type="match status" value="1"/>
</dbReference>
<sequence length="521" mass="58642">MIGMSVTYDGKNLTELFNKGQGRAVPVDVTKNVASNFNNNYQDQGHRRYGQQFLYNTLSVKQIQVSFTLVGNYDYFNSVAETLGGYLNVDEPKTLIFGDEPNKVWEAIPSGQVSLTVDKNTSPITAKVSVTFDIPKSYGENKAEALVSSDGETKYGSIKKISTGHYKATLKNFGTAETYPNIKLKFNSDNGWVGIVKSATESYEVGNPKEDDTRAVKRSEILLDYRNPEDVKRGFALGQKNVGRFNDDSENLNGTLGLIDVFDRPNIALTSMGSGPRQKNGSSITWEIPADSSGEKGSLNDYIWWREVFWLGLPNQYGYIKLSVTDENGAFLYGAETKKVTNGLDCEYNFLVSDGKGGYKILENKHFYGTHLNEHNPFNAPRGWSDISRRDDEITFYWWGTYPKFKVPALKGRKSSRINVLLAGIYQLPLVTHMYFDEIYYRKDFVNAIEDIPNRFSMGSILEVDMAKGKTLIDNLPASNELTYLSEPFSIGIGETEIDIYTSSWIAKDPTIEISWKERFV</sequence>
<gene>
    <name evidence="3" type="ORF">P5641_16</name>
</gene>
<keyword evidence="4" id="KW-1185">Reference proteome</keyword>
<evidence type="ECO:0000313" key="3">
    <source>
        <dbReference type="EMBL" id="ARU13364.1"/>
    </source>
</evidence>
<accession>A0A286QPQ5</accession>
<protein>
    <submittedName>
        <fullName evidence="3">Distal tail protein</fullName>
    </submittedName>
</protein>
<dbReference type="InterPro" id="IPR008841">
    <property type="entry name" value="Siphovirus-type_tail_N"/>
</dbReference>
<name>A0A286QPQ5_9CAUD</name>
<dbReference type="Pfam" id="PF05709">
    <property type="entry name" value="Sipho_tail"/>
    <property type="match status" value="1"/>
</dbReference>
<evidence type="ECO:0000256" key="1">
    <source>
        <dbReference type="SAM" id="MobiDB-lite"/>
    </source>
</evidence>